<dbReference type="PANTHER" id="PTHR30046:SF2">
    <property type="entry name" value="YOP PROTEINS TRANSLOCATION LIPOPROTEIN J"/>
    <property type="match status" value="1"/>
</dbReference>
<evidence type="ECO:0000313" key="11">
    <source>
        <dbReference type="EMBL" id="SAK61875.1"/>
    </source>
</evidence>
<dbReference type="InterPro" id="IPR045851">
    <property type="entry name" value="AMP-bd_C_sf"/>
</dbReference>
<evidence type="ECO:0000256" key="7">
    <source>
        <dbReference type="ARBA" id="ARBA00023288"/>
    </source>
</evidence>
<keyword evidence="8" id="KW-0812">Transmembrane</keyword>
<keyword evidence="4 8" id="KW-0472">Membrane</keyword>
<feature type="signal peptide" evidence="8">
    <location>
        <begin position="1"/>
        <end position="18"/>
    </location>
</feature>
<proteinExistence type="inferred from homology"/>
<comment type="similarity">
    <text evidence="2 8">Belongs to the YscJ lipoprotein family.</text>
</comment>
<dbReference type="RefSeq" id="WP_061175195.1">
    <property type="nucleotide sequence ID" value="NZ_FCOE02000007.1"/>
</dbReference>
<comment type="subcellular location">
    <subcellularLocation>
        <location evidence="1">Cell outer membrane</location>
        <topology evidence="1">Lipid-anchor</topology>
    </subcellularLocation>
</comment>
<feature type="transmembrane region" description="Helical" evidence="8">
    <location>
        <begin position="220"/>
        <end position="238"/>
    </location>
</feature>
<keyword evidence="8" id="KW-1133">Transmembrane helix</keyword>
<feature type="region of interest" description="Disordered" evidence="9">
    <location>
        <begin position="261"/>
        <end position="286"/>
    </location>
</feature>
<organism evidence="11 12">
    <name type="scientific">Caballeronia pedi</name>
    <dbReference type="NCBI Taxonomy" id="1777141"/>
    <lineage>
        <taxon>Bacteria</taxon>
        <taxon>Pseudomonadati</taxon>
        <taxon>Pseudomonadota</taxon>
        <taxon>Betaproteobacteria</taxon>
        <taxon>Burkholderiales</taxon>
        <taxon>Burkholderiaceae</taxon>
        <taxon>Caballeronia</taxon>
    </lineage>
</organism>
<dbReference type="InterPro" id="IPR006182">
    <property type="entry name" value="FliF_N_dom"/>
</dbReference>
<dbReference type="GO" id="GO:0009279">
    <property type="term" value="C:cell outer membrane"/>
    <property type="evidence" value="ECO:0007669"/>
    <property type="project" value="UniProtKB-SubCell"/>
</dbReference>
<evidence type="ECO:0000256" key="2">
    <source>
        <dbReference type="ARBA" id="ARBA00009509"/>
    </source>
</evidence>
<dbReference type="STRING" id="1777141.AWB80_02719"/>
<name>A0A158AVU0_9BURK</name>
<accession>A0A158AVU0</accession>
<reference evidence="11" key="1">
    <citation type="submission" date="2016-01" db="EMBL/GenBank/DDBJ databases">
        <authorList>
            <person name="Peeters C."/>
        </authorList>
    </citation>
    <scope>NUCLEOTIDE SEQUENCE [LARGE SCALE GENOMIC DNA]</scope>
    <source>
        <strain evidence="11">LMG 29323</strain>
    </source>
</reference>
<feature type="compositionally biased region" description="Polar residues" evidence="9">
    <location>
        <begin position="265"/>
        <end position="286"/>
    </location>
</feature>
<comment type="caution">
    <text evidence="11">The sequence shown here is derived from an EMBL/GenBank/DDBJ whole genome shotgun (WGS) entry which is preliminary data.</text>
</comment>
<evidence type="ECO:0000256" key="1">
    <source>
        <dbReference type="ARBA" id="ARBA00004459"/>
    </source>
</evidence>
<sequence>MMRRTLLVLLLLPLALLAACKTSLFEGIDEEQANRIVAVLSRHGIEGFKDRNADKTWNVSVDESHAVAATELAGAYALPRGAHANLGELFSRQGLIASPEEDHVRYVYGLTQEMAETLEKIDGVLDARVHIVDPPRDPLMGPAPQPSASVMLRYSSDAGLEQMRSKIRSLVAGAVEGLTPERVYVTFVPVMPVVTADEACRQTGVCPHSAPAPRATVTRVLIALTLMALLLSVAVWIWDSGIRTFPRIRIPGITFYRRRARGDGKSSQAPGMSADTTASSTSEGGQ</sequence>
<evidence type="ECO:0000256" key="9">
    <source>
        <dbReference type="SAM" id="MobiDB-lite"/>
    </source>
</evidence>
<gene>
    <name evidence="11" type="ORF">AWB80_02719</name>
</gene>
<keyword evidence="12" id="KW-1185">Reference proteome</keyword>
<evidence type="ECO:0000256" key="5">
    <source>
        <dbReference type="ARBA" id="ARBA00023139"/>
    </source>
</evidence>
<dbReference type="PROSITE" id="PS51257">
    <property type="entry name" value="PROKAR_LIPOPROTEIN"/>
    <property type="match status" value="1"/>
</dbReference>
<protein>
    <recommendedName>
        <fullName evidence="8">Lipoprotein</fullName>
    </recommendedName>
</protein>
<dbReference type="EMBL" id="FCOE02000007">
    <property type="protein sequence ID" value="SAK61875.1"/>
    <property type="molecule type" value="Genomic_DNA"/>
</dbReference>
<keyword evidence="5 8" id="KW-0564">Palmitate</keyword>
<dbReference type="Pfam" id="PF01514">
    <property type="entry name" value="YscJ_FliF"/>
    <property type="match status" value="1"/>
</dbReference>
<dbReference type="NCBIfam" id="TIGR02544">
    <property type="entry name" value="III_secr_YscJ"/>
    <property type="match status" value="1"/>
</dbReference>
<evidence type="ECO:0000256" key="4">
    <source>
        <dbReference type="ARBA" id="ARBA00023136"/>
    </source>
</evidence>
<keyword evidence="6 8" id="KW-0998">Cell outer membrane</keyword>
<dbReference type="PRINTS" id="PR01338">
    <property type="entry name" value="TYPE3OMKPROT"/>
</dbReference>
<dbReference type="InterPro" id="IPR003282">
    <property type="entry name" value="T3SS_SctJ"/>
</dbReference>
<dbReference type="Gene3D" id="3.30.300.30">
    <property type="match status" value="1"/>
</dbReference>
<dbReference type="GO" id="GO:0009306">
    <property type="term" value="P:protein secretion"/>
    <property type="evidence" value="ECO:0007669"/>
    <property type="project" value="InterPro"/>
</dbReference>
<dbReference type="InterPro" id="IPR043427">
    <property type="entry name" value="YscJ/FliF"/>
</dbReference>
<dbReference type="PANTHER" id="PTHR30046">
    <property type="entry name" value="FLAGELLAR M-RING PROTEIN"/>
    <property type="match status" value="1"/>
</dbReference>
<dbReference type="AlphaFoldDB" id="A0A158AVU0"/>
<evidence type="ECO:0000256" key="3">
    <source>
        <dbReference type="ARBA" id="ARBA00022729"/>
    </source>
</evidence>
<dbReference type="Gene3D" id="3.30.70.1530">
    <property type="entry name" value="Hypothetical protein rpa1041"/>
    <property type="match status" value="1"/>
</dbReference>
<evidence type="ECO:0000313" key="12">
    <source>
        <dbReference type="Proteomes" id="UP000054911"/>
    </source>
</evidence>
<evidence type="ECO:0000256" key="6">
    <source>
        <dbReference type="ARBA" id="ARBA00023237"/>
    </source>
</evidence>
<evidence type="ECO:0000259" key="10">
    <source>
        <dbReference type="Pfam" id="PF01514"/>
    </source>
</evidence>
<keyword evidence="7 8" id="KW-0449">Lipoprotein</keyword>
<feature type="domain" description="Flagellar M-ring N-terminal" evidence="10">
    <location>
        <begin position="23"/>
        <end position="185"/>
    </location>
</feature>
<dbReference type="Proteomes" id="UP000054911">
    <property type="component" value="Unassembled WGS sequence"/>
</dbReference>
<feature type="chain" id="PRO_5011022533" description="Lipoprotein" evidence="8">
    <location>
        <begin position="19"/>
        <end position="286"/>
    </location>
</feature>
<evidence type="ECO:0000256" key="8">
    <source>
        <dbReference type="RuleBase" id="RU364102"/>
    </source>
</evidence>
<keyword evidence="3 8" id="KW-0732">Signal</keyword>